<organism evidence="4 5">
    <name type="scientific">Porphyridium purpureum</name>
    <name type="common">Red alga</name>
    <name type="synonym">Porphyridium cruentum</name>
    <dbReference type="NCBI Taxonomy" id="35688"/>
    <lineage>
        <taxon>Eukaryota</taxon>
        <taxon>Rhodophyta</taxon>
        <taxon>Bangiophyceae</taxon>
        <taxon>Porphyridiales</taxon>
        <taxon>Porphyridiaceae</taxon>
        <taxon>Porphyridium</taxon>
    </lineage>
</organism>
<dbReference type="CDD" id="cd00519">
    <property type="entry name" value="Lipase_3"/>
    <property type="match status" value="1"/>
</dbReference>
<feature type="transmembrane region" description="Helical" evidence="2">
    <location>
        <begin position="418"/>
        <end position="440"/>
    </location>
</feature>
<dbReference type="InterPro" id="IPR002921">
    <property type="entry name" value="Fungal_lipase-type"/>
</dbReference>
<feature type="region of interest" description="Disordered" evidence="1">
    <location>
        <begin position="1"/>
        <end position="164"/>
    </location>
</feature>
<accession>A0A5J4YSK6</accession>
<name>A0A5J4YSK6_PORPP</name>
<dbReference type="Proteomes" id="UP000324585">
    <property type="component" value="Unassembled WGS sequence"/>
</dbReference>
<dbReference type="SUPFAM" id="SSF53474">
    <property type="entry name" value="alpha/beta-Hydrolases"/>
    <property type="match status" value="1"/>
</dbReference>
<comment type="caution">
    <text evidence="4">The sequence shown here is derived from an EMBL/GenBank/DDBJ whole genome shotgun (WGS) entry which is preliminary data.</text>
</comment>
<dbReference type="Pfam" id="PF01764">
    <property type="entry name" value="Lipase_3"/>
    <property type="match status" value="1"/>
</dbReference>
<dbReference type="InterPro" id="IPR029058">
    <property type="entry name" value="AB_hydrolase_fold"/>
</dbReference>
<keyword evidence="2" id="KW-0472">Membrane</keyword>
<evidence type="ECO:0000313" key="4">
    <source>
        <dbReference type="EMBL" id="KAA8493684.1"/>
    </source>
</evidence>
<evidence type="ECO:0000259" key="3">
    <source>
        <dbReference type="Pfam" id="PF01764"/>
    </source>
</evidence>
<feature type="compositionally biased region" description="Polar residues" evidence="1">
    <location>
        <begin position="55"/>
        <end position="65"/>
    </location>
</feature>
<feature type="transmembrane region" description="Helical" evidence="2">
    <location>
        <begin position="375"/>
        <end position="398"/>
    </location>
</feature>
<dbReference type="AlphaFoldDB" id="A0A5J4YSK6"/>
<feature type="transmembrane region" description="Helical" evidence="2">
    <location>
        <begin position="336"/>
        <end position="363"/>
    </location>
</feature>
<dbReference type="GO" id="GO:0006629">
    <property type="term" value="P:lipid metabolic process"/>
    <property type="evidence" value="ECO:0007669"/>
    <property type="project" value="InterPro"/>
</dbReference>
<keyword evidence="2" id="KW-0812">Transmembrane</keyword>
<feature type="compositionally biased region" description="Basic and acidic residues" evidence="1">
    <location>
        <begin position="104"/>
        <end position="118"/>
    </location>
</feature>
<dbReference type="PANTHER" id="PTHR45856:SF24">
    <property type="entry name" value="FUNGAL LIPASE-LIKE DOMAIN-CONTAINING PROTEIN"/>
    <property type="match status" value="1"/>
</dbReference>
<dbReference type="InterPro" id="IPR051218">
    <property type="entry name" value="Sec_MonoDiacylglyc_Lipase"/>
</dbReference>
<feature type="transmembrane region" description="Helical" evidence="2">
    <location>
        <begin position="507"/>
        <end position="528"/>
    </location>
</feature>
<keyword evidence="2" id="KW-1133">Transmembrane helix</keyword>
<feature type="compositionally biased region" description="Polar residues" evidence="1">
    <location>
        <begin position="1"/>
        <end position="14"/>
    </location>
</feature>
<dbReference type="OrthoDB" id="426718at2759"/>
<feature type="domain" description="Fungal lipase-type" evidence="3">
    <location>
        <begin position="751"/>
        <end position="911"/>
    </location>
</feature>
<dbReference type="PANTHER" id="PTHR45856">
    <property type="entry name" value="ALPHA/BETA-HYDROLASES SUPERFAMILY PROTEIN"/>
    <property type="match status" value="1"/>
</dbReference>
<dbReference type="Gene3D" id="3.40.50.1820">
    <property type="entry name" value="alpha/beta hydrolase"/>
    <property type="match status" value="1"/>
</dbReference>
<evidence type="ECO:0000256" key="2">
    <source>
        <dbReference type="SAM" id="Phobius"/>
    </source>
</evidence>
<reference evidence="5" key="1">
    <citation type="journal article" date="2019" name="Nat. Commun.">
        <title>Expansion of phycobilisome linker gene families in mesophilic red algae.</title>
        <authorList>
            <person name="Lee J."/>
            <person name="Kim D."/>
            <person name="Bhattacharya D."/>
            <person name="Yoon H.S."/>
        </authorList>
    </citation>
    <scope>NUCLEOTIDE SEQUENCE [LARGE SCALE GENOMIC DNA]</scope>
    <source>
        <strain evidence="5">CCMP 1328</strain>
    </source>
</reference>
<proteinExistence type="predicted"/>
<evidence type="ECO:0000256" key="1">
    <source>
        <dbReference type="SAM" id="MobiDB-lite"/>
    </source>
</evidence>
<dbReference type="EMBL" id="VRMN01000006">
    <property type="protein sequence ID" value="KAA8493684.1"/>
    <property type="molecule type" value="Genomic_DNA"/>
</dbReference>
<feature type="compositionally biased region" description="Polar residues" evidence="1">
    <location>
        <begin position="649"/>
        <end position="660"/>
    </location>
</feature>
<sequence>MQDSNGAAAQNYGAQESDCADDESSHPARASPKRAAGPSVVVELLQLSAEEKANPAQSDAPNDSQLAAEARSVGNIPLAATSARGEDLESAAQAASPYDRRRRRESEGASGHTREKVSPRALFSSFRKSKQNMRAGAGPSPPITQSGEAGFSAPGAETGEDALRRERPLRNPKQLMRALPVFHVGVDLTEDWSSSSSTFSDNIHDESQFPEALFAKRDDDFRTASGLPGTAVPLGDVNVDSDFDVAVDPFAFPPLHRERSSFRSLRSDLLVVEHPKVRLEALASRHVQTALLLLLASVLVAGSLLIWKCVWANGAYSQSRAFPDGRALEVFLLPQWFAWFEVGIMLFCAVLLLFFGSLFLVRIAQAQSRIYEQTWVALVLVSFFFYACPIGDISDIGTQNSQLVLSPDTRYSDSHDLAYWYISLSEIVWSFAQLFFLWALAQRFRAFKSHLSWEFFARKLSVLVLLVVIKLLLLVWAYIQVTDQPLISFIYAYVRIPLGEVSSASGAIVGVVAFLDCSVWAVILWNSVLAGHVVARLDYSIHRRRQMSYALFLLLNSPTYASFFVFDCIAAFAFPSGYQYTEYVRAGTALLSPRSDRTSSVIVGTVYVLILVFFYSPASAPSLLSSLTWLPCANRNEAQRHAAEGVSGASPTGGNRNALSSPARMNYRYKVRELETRSIGEVLNIRPHDFILETVALMFNFCWIAYSYGKPGKKEWLPRDFGDVRFKKEAYLSEPEVDAHVLIFSATDRIVVSFKGTASLINLRSDISVHKRGLDRVFETSFLLADDHGGAGATRAKAERLELKAIAMSAAVHDGFATAYLGLRDRVRAEVLRLYQERRRAVFITGHSLGGAIATIFSLDLAKDVNREDIHVITFGGPRVGNDSFRRLYNRVISRHWRVVVAHDVVCKLPKLGYSHCGDCAFFTDQGRLFLDPAFFERNWFQSFSNSLQSHRKEAYELALFQWVQMEHQNENLAITLWPRLAREKKQRMQRRIAPPEPRAPFSGSFAGGLLSPRRSSAAANEESKQRLVHKASLKSRTASFLTNAESEPPGIMFASCDTQIGDDDDDLDLEIGAEAGIEAGVGPPQPRSFSAALFTRFATSIDTVNTTMGAEDGPPSQAMAWSPSARRLSLVPEFGLTSPRNSSVIARKRTHVMEGERGQTSQKTRFDQLEMLHPNPGFLGAGDRDPSVSGRRPGGGKVYGVDSVYGPSGGAGASGEGFLSPRHHGSVGDRRGSLATLASHASRDMSNSGI</sequence>
<evidence type="ECO:0000313" key="5">
    <source>
        <dbReference type="Proteomes" id="UP000324585"/>
    </source>
</evidence>
<feature type="region of interest" description="Disordered" evidence="1">
    <location>
        <begin position="641"/>
        <end position="660"/>
    </location>
</feature>
<feature type="region of interest" description="Disordered" evidence="1">
    <location>
        <begin position="1206"/>
        <end position="1251"/>
    </location>
</feature>
<feature type="transmembrane region" description="Helical" evidence="2">
    <location>
        <begin position="549"/>
        <end position="578"/>
    </location>
</feature>
<gene>
    <name evidence="4" type="ORF">FVE85_4821</name>
</gene>
<feature type="transmembrane region" description="Helical" evidence="2">
    <location>
        <begin position="460"/>
        <end position="479"/>
    </location>
</feature>
<protein>
    <submittedName>
        <fullName evidence="4">Phospholipase A(1) DAD1, chloroplastic</fullName>
    </submittedName>
</protein>
<feature type="transmembrane region" description="Helical" evidence="2">
    <location>
        <begin position="291"/>
        <end position="316"/>
    </location>
</feature>
<keyword evidence="5" id="KW-1185">Reference proteome</keyword>